<protein>
    <submittedName>
        <fullName evidence="1">Uncharacterized protein</fullName>
    </submittedName>
</protein>
<evidence type="ECO:0000313" key="1">
    <source>
        <dbReference type="EMBL" id="KAG0416418.1"/>
    </source>
</evidence>
<name>A0AC60PAB1_IXOPE</name>
<dbReference type="Proteomes" id="UP000805193">
    <property type="component" value="Unassembled WGS sequence"/>
</dbReference>
<accession>A0AC60PAB1</accession>
<evidence type="ECO:0000313" key="2">
    <source>
        <dbReference type="Proteomes" id="UP000805193"/>
    </source>
</evidence>
<sequence length="106" mass="11942">MISLPRTGNGSFQDADTPEGRTMTNGRPRPCSATIDSARVLQLLQESCRLCPAIDDLNQNPPLRTVWREQRRREHLRHLNTASRLSVYRSQEPSLVTTDAAESLGR</sequence>
<dbReference type="EMBL" id="JABSTQ010010954">
    <property type="protein sequence ID" value="KAG0416418.1"/>
    <property type="molecule type" value="Genomic_DNA"/>
</dbReference>
<organism evidence="1 2">
    <name type="scientific">Ixodes persulcatus</name>
    <name type="common">Taiga tick</name>
    <dbReference type="NCBI Taxonomy" id="34615"/>
    <lineage>
        <taxon>Eukaryota</taxon>
        <taxon>Metazoa</taxon>
        <taxon>Ecdysozoa</taxon>
        <taxon>Arthropoda</taxon>
        <taxon>Chelicerata</taxon>
        <taxon>Arachnida</taxon>
        <taxon>Acari</taxon>
        <taxon>Parasitiformes</taxon>
        <taxon>Ixodida</taxon>
        <taxon>Ixodoidea</taxon>
        <taxon>Ixodidae</taxon>
        <taxon>Ixodinae</taxon>
        <taxon>Ixodes</taxon>
    </lineage>
</organism>
<proteinExistence type="predicted"/>
<keyword evidence="2" id="KW-1185">Reference proteome</keyword>
<gene>
    <name evidence="1" type="ORF">HPB47_006432</name>
</gene>
<reference evidence="1 2" key="1">
    <citation type="journal article" date="2020" name="Cell">
        <title>Large-Scale Comparative Analyses of Tick Genomes Elucidate Their Genetic Diversity and Vector Capacities.</title>
        <authorList>
            <consortium name="Tick Genome and Microbiome Consortium (TIGMIC)"/>
            <person name="Jia N."/>
            <person name="Wang J."/>
            <person name="Shi W."/>
            <person name="Du L."/>
            <person name="Sun Y."/>
            <person name="Zhan W."/>
            <person name="Jiang J.F."/>
            <person name="Wang Q."/>
            <person name="Zhang B."/>
            <person name="Ji P."/>
            <person name="Bell-Sakyi L."/>
            <person name="Cui X.M."/>
            <person name="Yuan T.T."/>
            <person name="Jiang B.G."/>
            <person name="Yang W.F."/>
            <person name="Lam T.T."/>
            <person name="Chang Q.C."/>
            <person name="Ding S.J."/>
            <person name="Wang X.J."/>
            <person name="Zhu J.G."/>
            <person name="Ruan X.D."/>
            <person name="Zhao L."/>
            <person name="Wei J.T."/>
            <person name="Ye R.Z."/>
            <person name="Que T.C."/>
            <person name="Du C.H."/>
            <person name="Zhou Y.H."/>
            <person name="Cheng J.X."/>
            <person name="Dai P.F."/>
            <person name="Guo W.B."/>
            <person name="Han X.H."/>
            <person name="Huang E.J."/>
            <person name="Li L.F."/>
            <person name="Wei W."/>
            <person name="Gao Y.C."/>
            <person name="Liu J.Z."/>
            <person name="Shao H.Z."/>
            <person name="Wang X."/>
            <person name="Wang C.C."/>
            <person name="Yang T.C."/>
            <person name="Huo Q.B."/>
            <person name="Li W."/>
            <person name="Chen H.Y."/>
            <person name="Chen S.E."/>
            <person name="Zhou L.G."/>
            <person name="Ni X.B."/>
            <person name="Tian J.H."/>
            <person name="Sheng Y."/>
            <person name="Liu T."/>
            <person name="Pan Y.S."/>
            <person name="Xia L.Y."/>
            <person name="Li J."/>
            <person name="Zhao F."/>
            <person name="Cao W.C."/>
        </authorList>
    </citation>
    <scope>NUCLEOTIDE SEQUENCE [LARGE SCALE GENOMIC DNA]</scope>
    <source>
        <strain evidence="1">Iper-2018</strain>
    </source>
</reference>
<comment type="caution">
    <text evidence="1">The sequence shown here is derived from an EMBL/GenBank/DDBJ whole genome shotgun (WGS) entry which is preliminary data.</text>
</comment>